<dbReference type="EMBL" id="CP009896">
    <property type="protein sequence ID" value="AJR18758.1"/>
    <property type="molecule type" value="Genomic_DNA"/>
</dbReference>
<feature type="compositionally biased region" description="Basic and acidic residues" evidence="1">
    <location>
        <begin position="29"/>
        <end position="38"/>
    </location>
</feature>
<feature type="region of interest" description="Disordered" evidence="1">
    <location>
        <begin position="134"/>
        <end position="157"/>
    </location>
</feature>
<dbReference type="KEGG" id="psim:KR76_24295"/>
<keyword evidence="2" id="KW-1133">Transmembrane helix</keyword>
<evidence type="ECO:0000313" key="4">
    <source>
        <dbReference type="EMBL" id="AJR18758.1"/>
    </source>
</evidence>
<evidence type="ECO:0000256" key="2">
    <source>
        <dbReference type="SAM" id="Phobius"/>
    </source>
</evidence>
<feature type="compositionally biased region" description="Pro residues" evidence="1">
    <location>
        <begin position="40"/>
        <end position="53"/>
    </location>
</feature>
<dbReference type="GeneID" id="96612658"/>
<protein>
    <recommendedName>
        <fullName evidence="3">DUF2510 domain-containing protein</fullName>
    </recommendedName>
</protein>
<keyword evidence="2" id="KW-0812">Transmembrane</keyword>
<dbReference type="HOGENOM" id="CLU_1155482_0_0_11"/>
<feature type="region of interest" description="Disordered" evidence="1">
    <location>
        <begin position="1"/>
        <end position="60"/>
    </location>
</feature>
<keyword evidence="5" id="KW-1185">Reference proteome</keyword>
<dbReference type="STRING" id="2045.KR76_24295"/>
<feature type="domain" description="DUF2510" evidence="3">
    <location>
        <begin position="11"/>
        <end position="45"/>
    </location>
</feature>
<feature type="transmembrane region" description="Helical" evidence="2">
    <location>
        <begin position="68"/>
        <end position="89"/>
    </location>
</feature>
<keyword evidence="2" id="KW-0472">Membrane</keyword>
<dbReference type="InterPro" id="IPR018929">
    <property type="entry name" value="DUF2510"/>
</dbReference>
<sequence>MPDPNQPSIPAGWYPDGLGGQRWWDGAEWTEHTQHTQHDQPPPPPPPPVPAPAPAVIARPDPNRSRTLLVLGAAGGGLLALLLVVLVAARVLGGNDPESVATDYLGATFEGDHEAVCELLVEERRDALLVDAGAGDDCGQYADEQRDREDEESDRYEDDYGVSVDDIRAGFDYDLEVTDVDERGDDEAIVEVEQTTDYSGDDDFAAEVLDGVDRQRTTVRLKIVKEDGDWKVADPFYTGD</sequence>
<proteinExistence type="predicted"/>
<dbReference type="OrthoDB" id="5244233at2"/>
<evidence type="ECO:0000313" key="5">
    <source>
        <dbReference type="Proteomes" id="UP000030300"/>
    </source>
</evidence>
<dbReference type="Pfam" id="PF10708">
    <property type="entry name" value="DUF2510"/>
    <property type="match status" value="1"/>
</dbReference>
<accession>A0A0C5WZJ7</accession>
<reference evidence="4 5" key="1">
    <citation type="journal article" date="2015" name="Genome Announc.">
        <title>Complete Genome Sequence of Steroid-Transforming Nocardioides simplex VKM Ac-2033D.</title>
        <authorList>
            <person name="Shtratnikova V.Y."/>
            <person name="Schelkunov M.I."/>
            <person name="Pekov Y.A."/>
            <person name="Fokina V.V."/>
            <person name="Logacheva M.D."/>
            <person name="Sokolov S.L."/>
            <person name="Bragin E.Y."/>
            <person name="Ashapkin V.V."/>
            <person name="Donova M.V."/>
        </authorList>
    </citation>
    <scope>NUCLEOTIDE SEQUENCE [LARGE SCALE GENOMIC DNA]</scope>
    <source>
        <strain evidence="4 5">VKM Ac-2033D</strain>
    </source>
</reference>
<dbReference type="AlphaFoldDB" id="A0A0C5WZJ7"/>
<name>A0A0C5WZJ7_NOCSI</name>
<organism evidence="4 5">
    <name type="scientific">Nocardioides simplex</name>
    <name type="common">Arthrobacter simplex</name>
    <dbReference type="NCBI Taxonomy" id="2045"/>
    <lineage>
        <taxon>Bacteria</taxon>
        <taxon>Bacillati</taxon>
        <taxon>Actinomycetota</taxon>
        <taxon>Actinomycetes</taxon>
        <taxon>Propionibacteriales</taxon>
        <taxon>Nocardioidaceae</taxon>
        <taxon>Pimelobacter</taxon>
    </lineage>
</organism>
<gene>
    <name evidence="4" type="ORF">KR76_24295</name>
</gene>
<evidence type="ECO:0000259" key="3">
    <source>
        <dbReference type="Pfam" id="PF10708"/>
    </source>
</evidence>
<evidence type="ECO:0000256" key="1">
    <source>
        <dbReference type="SAM" id="MobiDB-lite"/>
    </source>
</evidence>
<dbReference type="Proteomes" id="UP000030300">
    <property type="component" value="Chromosome"/>
</dbReference>
<dbReference type="RefSeq" id="WP_052139063.1">
    <property type="nucleotide sequence ID" value="NZ_BJMC01000015.1"/>
</dbReference>